<protein>
    <submittedName>
        <fullName evidence="2">GMP synthase-Glutamine amidotransferase</fullName>
    </submittedName>
</protein>
<dbReference type="CDD" id="cd01741">
    <property type="entry name" value="GATase1_1"/>
    <property type="match status" value="1"/>
</dbReference>
<evidence type="ECO:0000313" key="2">
    <source>
        <dbReference type="EMBL" id="SEH75734.1"/>
    </source>
</evidence>
<gene>
    <name evidence="2" type="ORF">SAMN04489835_3717</name>
</gene>
<reference evidence="3" key="1">
    <citation type="submission" date="2016-10" db="EMBL/GenBank/DDBJ databases">
        <authorList>
            <person name="Varghese N."/>
            <person name="Submissions S."/>
        </authorList>
    </citation>
    <scope>NUCLEOTIDE SEQUENCE [LARGE SCALE GENOMIC DNA]</scope>
    <source>
        <strain evidence="3">DSM 45405</strain>
    </source>
</reference>
<dbReference type="STRING" id="370526.SAMN04489835_3717"/>
<evidence type="ECO:0000259" key="1">
    <source>
        <dbReference type="Pfam" id="PF00117"/>
    </source>
</evidence>
<dbReference type="GO" id="GO:0016740">
    <property type="term" value="F:transferase activity"/>
    <property type="evidence" value="ECO:0007669"/>
    <property type="project" value="UniProtKB-KW"/>
</dbReference>
<keyword evidence="2" id="KW-0315">Glutamine amidotransferase</keyword>
<keyword evidence="2" id="KW-0808">Transferase</keyword>
<name>A0A1H6KJC7_MYCRU</name>
<feature type="domain" description="Glutamine amidotransferase" evidence="1">
    <location>
        <begin position="108"/>
        <end position="211"/>
    </location>
</feature>
<dbReference type="InterPro" id="IPR017926">
    <property type="entry name" value="GATASE"/>
</dbReference>
<dbReference type="AlphaFoldDB" id="A0A1H6KJC7"/>
<dbReference type="PROSITE" id="PS51273">
    <property type="entry name" value="GATASE_TYPE_1"/>
    <property type="match status" value="1"/>
</dbReference>
<dbReference type="InterPro" id="IPR044992">
    <property type="entry name" value="ChyE-like"/>
</dbReference>
<organism evidence="2 3">
    <name type="scientific">Mycolicibacterium rutilum</name>
    <name type="common">Mycobacterium rutilum</name>
    <dbReference type="NCBI Taxonomy" id="370526"/>
    <lineage>
        <taxon>Bacteria</taxon>
        <taxon>Bacillati</taxon>
        <taxon>Actinomycetota</taxon>
        <taxon>Actinomycetes</taxon>
        <taxon>Mycobacteriales</taxon>
        <taxon>Mycobacteriaceae</taxon>
        <taxon>Mycolicibacterium</taxon>
    </lineage>
</organism>
<accession>A0A1H6KJC7</accession>
<sequence>MGCPVAGRFTHPLRRYLAVRCPTRYGDNGAVSEKVLFLYNEHLATEALLGEAFTEHGFDVDTFEVVPADRRAQPAGEVVFPDPTGYDVVVPLGATWPVYDPALLDTWVSTEMAMLRDAADAGVALLGVCFGGQLLAQTFGGSVARSPAPEIGWYDVESADDSLIPAGRWFQWHYDRWTLPPGAVEVARTADASQAFLLGRTLALQFHPEVDRSLLELWLAIDDGELAEFGLSHDELRSQTTTFADASRVKQLVGNFVTRVVHQPCPSS</sequence>
<dbReference type="Gene3D" id="3.40.50.880">
    <property type="match status" value="1"/>
</dbReference>
<proteinExistence type="predicted"/>
<dbReference type="PANTHER" id="PTHR42695">
    <property type="entry name" value="GLUTAMINE AMIDOTRANSFERASE YLR126C-RELATED"/>
    <property type="match status" value="1"/>
</dbReference>
<dbReference type="PANTHER" id="PTHR42695:SF5">
    <property type="entry name" value="GLUTAMINE AMIDOTRANSFERASE YLR126C-RELATED"/>
    <property type="match status" value="1"/>
</dbReference>
<evidence type="ECO:0000313" key="3">
    <source>
        <dbReference type="Proteomes" id="UP000182915"/>
    </source>
</evidence>
<dbReference type="GO" id="GO:0005829">
    <property type="term" value="C:cytosol"/>
    <property type="evidence" value="ECO:0007669"/>
    <property type="project" value="TreeGrafter"/>
</dbReference>
<keyword evidence="3" id="KW-1185">Reference proteome</keyword>
<dbReference type="Proteomes" id="UP000182915">
    <property type="component" value="Chromosome I"/>
</dbReference>
<dbReference type="InterPro" id="IPR029062">
    <property type="entry name" value="Class_I_gatase-like"/>
</dbReference>
<dbReference type="EMBL" id="LT629971">
    <property type="protein sequence ID" value="SEH75734.1"/>
    <property type="molecule type" value="Genomic_DNA"/>
</dbReference>
<dbReference type="SUPFAM" id="SSF52317">
    <property type="entry name" value="Class I glutamine amidotransferase-like"/>
    <property type="match status" value="1"/>
</dbReference>
<dbReference type="Pfam" id="PF00117">
    <property type="entry name" value="GATase"/>
    <property type="match status" value="1"/>
</dbReference>